<evidence type="ECO:0000259" key="1">
    <source>
        <dbReference type="Pfam" id="PF13456"/>
    </source>
</evidence>
<dbReference type="GO" id="GO:0004523">
    <property type="term" value="F:RNA-DNA hybrid ribonuclease activity"/>
    <property type="evidence" value="ECO:0007669"/>
    <property type="project" value="InterPro"/>
</dbReference>
<dbReference type="AlphaFoldDB" id="A0A6D2KTH6"/>
<organism evidence="3 4">
    <name type="scientific">Microthlaspi erraticum</name>
    <dbReference type="NCBI Taxonomy" id="1685480"/>
    <lineage>
        <taxon>Eukaryota</taxon>
        <taxon>Viridiplantae</taxon>
        <taxon>Streptophyta</taxon>
        <taxon>Embryophyta</taxon>
        <taxon>Tracheophyta</taxon>
        <taxon>Spermatophyta</taxon>
        <taxon>Magnoliopsida</taxon>
        <taxon>eudicotyledons</taxon>
        <taxon>Gunneridae</taxon>
        <taxon>Pentapetalae</taxon>
        <taxon>rosids</taxon>
        <taxon>malvids</taxon>
        <taxon>Brassicales</taxon>
        <taxon>Brassicaceae</taxon>
        <taxon>Coluteocarpeae</taxon>
        <taxon>Microthlaspi</taxon>
    </lineage>
</organism>
<gene>
    <name evidence="3" type="ORF">MERR_LOCUS42643</name>
</gene>
<dbReference type="GO" id="GO:0003676">
    <property type="term" value="F:nucleic acid binding"/>
    <property type="evidence" value="ECO:0007669"/>
    <property type="project" value="InterPro"/>
</dbReference>
<evidence type="ECO:0000259" key="2">
    <source>
        <dbReference type="Pfam" id="PF13966"/>
    </source>
</evidence>
<comment type="caution">
    <text evidence="3">The sequence shown here is derived from an EMBL/GenBank/DDBJ whole genome shotgun (WGS) entry which is preliminary data.</text>
</comment>
<dbReference type="Proteomes" id="UP000467841">
    <property type="component" value="Unassembled WGS sequence"/>
</dbReference>
<feature type="domain" description="Reverse transcriptase zinc-binding" evidence="2">
    <location>
        <begin position="88"/>
        <end position="184"/>
    </location>
</feature>
<reference evidence="3" key="1">
    <citation type="submission" date="2020-01" db="EMBL/GenBank/DDBJ databases">
        <authorList>
            <person name="Mishra B."/>
        </authorList>
    </citation>
    <scope>NUCLEOTIDE SEQUENCE [LARGE SCALE GENOMIC DNA]</scope>
</reference>
<dbReference type="OrthoDB" id="1112256at2759"/>
<feature type="domain" description="RNase H type-1" evidence="1">
    <location>
        <begin position="301"/>
        <end position="419"/>
    </location>
</feature>
<keyword evidence="4" id="KW-1185">Reference proteome</keyword>
<dbReference type="InterPro" id="IPR002156">
    <property type="entry name" value="RNaseH_domain"/>
</dbReference>
<sequence>MVGDGQDIRVWIDPWIEDNGTRCPWMKHPLINLDLMVSDLIIVETRSWDRSKLEDQFFQGDVERILSIKPAVHLADFWSWKFNRNGDFSVRSAYWLACQFNKTEVQLEAEVQPSFNGIKEKVWFLQTAPKIKTFLWRVLSNALPVADNILARGMKIEAECQICGFDGESSNHVLFTCSLARQIWAMTDFPFPENGFHVESVQVNIHYLMMMSKNIRVPLVIRRCFPWVLWFLWKNRNKFIYEGVIFRANVTIDKILKEVKSWFLSQHVNREVDGREEIRRKGEKDHWKLPSLPWLKCNTIVVWDKRSNVAWCSWVLRNHVGTVLLHSRRSFSTIGSLFEAKMVSMLWSLESLTLHRVDKVIISAEEADILGIMRRPHEWISFKAHFWELNRSLVKLANWKVEVVSRAANRGAFLIAQSALKDRF</sequence>
<dbReference type="Pfam" id="PF13456">
    <property type="entry name" value="RVT_3"/>
    <property type="match status" value="1"/>
</dbReference>
<dbReference type="InterPro" id="IPR026960">
    <property type="entry name" value="RVT-Znf"/>
</dbReference>
<evidence type="ECO:0008006" key="5">
    <source>
        <dbReference type="Google" id="ProtNLM"/>
    </source>
</evidence>
<evidence type="ECO:0000313" key="3">
    <source>
        <dbReference type="EMBL" id="CAA7055407.1"/>
    </source>
</evidence>
<evidence type="ECO:0000313" key="4">
    <source>
        <dbReference type="Proteomes" id="UP000467841"/>
    </source>
</evidence>
<name>A0A6D2KTH6_9BRAS</name>
<dbReference type="EMBL" id="CACVBM020001607">
    <property type="protein sequence ID" value="CAA7055407.1"/>
    <property type="molecule type" value="Genomic_DNA"/>
</dbReference>
<dbReference type="Pfam" id="PF13966">
    <property type="entry name" value="zf-RVT"/>
    <property type="match status" value="1"/>
</dbReference>
<protein>
    <recommendedName>
        <fullName evidence="5">Reverse transcriptase zinc-binding domain-containing protein</fullName>
    </recommendedName>
</protein>
<proteinExistence type="predicted"/>
<accession>A0A6D2KTH6</accession>